<dbReference type="Proteomes" id="UP000693970">
    <property type="component" value="Unassembled WGS sequence"/>
</dbReference>
<feature type="region of interest" description="Disordered" evidence="1">
    <location>
        <begin position="1"/>
        <end position="26"/>
    </location>
</feature>
<feature type="region of interest" description="Disordered" evidence="1">
    <location>
        <begin position="313"/>
        <end position="350"/>
    </location>
</feature>
<dbReference type="AlphaFoldDB" id="A0A9K3L197"/>
<evidence type="ECO:0000313" key="3">
    <source>
        <dbReference type="Proteomes" id="UP000693970"/>
    </source>
</evidence>
<evidence type="ECO:0000256" key="1">
    <source>
        <dbReference type="SAM" id="MobiDB-lite"/>
    </source>
</evidence>
<feature type="compositionally biased region" description="Basic and acidic residues" evidence="1">
    <location>
        <begin position="1"/>
        <end position="15"/>
    </location>
</feature>
<proteinExistence type="predicted"/>
<gene>
    <name evidence="2" type="ORF">IV203_008969</name>
</gene>
<reference evidence="2" key="1">
    <citation type="journal article" date="2021" name="Sci. Rep.">
        <title>Diploid genomic architecture of Nitzschia inconspicua, an elite biomass production diatom.</title>
        <authorList>
            <person name="Oliver A."/>
            <person name="Podell S."/>
            <person name="Pinowska A."/>
            <person name="Traller J.C."/>
            <person name="Smith S.R."/>
            <person name="McClure R."/>
            <person name="Beliaev A."/>
            <person name="Bohutskyi P."/>
            <person name="Hill E.A."/>
            <person name="Rabines A."/>
            <person name="Zheng H."/>
            <person name="Allen L.Z."/>
            <person name="Kuo A."/>
            <person name="Grigoriev I.V."/>
            <person name="Allen A.E."/>
            <person name="Hazlebeck D."/>
            <person name="Allen E.E."/>
        </authorList>
    </citation>
    <scope>NUCLEOTIDE SEQUENCE</scope>
    <source>
        <strain evidence="2">Hildebrandi</strain>
    </source>
</reference>
<accession>A0A9K3L197</accession>
<organism evidence="2 3">
    <name type="scientific">Nitzschia inconspicua</name>
    <dbReference type="NCBI Taxonomy" id="303405"/>
    <lineage>
        <taxon>Eukaryota</taxon>
        <taxon>Sar</taxon>
        <taxon>Stramenopiles</taxon>
        <taxon>Ochrophyta</taxon>
        <taxon>Bacillariophyta</taxon>
        <taxon>Bacillariophyceae</taxon>
        <taxon>Bacillariophycidae</taxon>
        <taxon>Bacillariales</taxon>
        <taxon>Bacillariaceae</taxon>
        <taxon>Nitzschia</taxon>
    </lineage>
</organism>
<comment type="caution">
    <text evidence="2">The sequence shown here is derived from an EMBL/GenBank/DDBJ whole genome shotgun (WGS) entry which is preliminary data.</text>
</comment>
<dbReference type="OrthoDB" id="46597at2759"/>
<evidence type="ECO:0000313" key="2">
    <source>
        <dbReference type="EMBL" id="KAG7352921.1"/>
    </source>
</evidence>
<keyword evidence="3" id="KW-1185">Reference proteome</keyword>
<reference evidence="2" key="2">
    <citation type="submission" date="2021-04" db="EMBL/GenBank/DDBJ databases">
        <authorList>
            <person name="Podell S."/>
        </authorList>
    </citation>
    <scope>NUCLEOTIDE SEQUENCE</scope>
    <source>
        <strain evidence="2">Hildebrandi</strain>
    </source>
</reference>
<protein>
    <submittedName>
        <fullName evidence="2">Uncharacterized protein</fullName>
    </submittedName>
</protein>
<sequence length="381" mass="43185">MGSLDHRPPSSEMPRRSIFPSSYGKKELRKKKNLNVSFSPYARQKQVDSIKDMSEVDKSHLWWQKSDYDDFTRVSRIISKAMLEGGSEVWLMSKPSTANNGSVTTTLTTVVAPEAEVATKHLIEASASREAPQKRDLKALQAFHETRSQWWHKFGHTRRGLEHLASSGEGKQRHGSVRASIRAVLEEQKRQEMFLPAGYRDVNKIRSLYVQQTHWAKALARAMGEFDAEEVRCKFDINKRRPREFFLQTYLTKDAREAENLPVFLQTVLAISAHKLDLDAHTASQICFRNTARSMDSSTQLKRRDSFSDITISREPPILPSEDLPEEKKCESDDVMVTPKSQEKSPTNLAKQAAGFLGEETKHQDQLNILTGMGSPANIVG</sequence>
<dbReference type="EMBL" id="JAGRRH010000017">
    <property type="protein sequence ID" value="KAG7352921.1"/>
    <property type="molecule type" value="Genomic_DNA"/>
</dbReference>
<name>A0A9K3L197_9STRA</name>